<protein>
    <submittedName>
        <fullName evidence="1">Uncharacterized protein</fullName>
    </submittedName>
</protein>
<evidence type="ECO:0000313" key="2">
    <source>
        <dbReference type="Proteomes" id="UP000203101"/>
    </source>
</evidence>
<dbReference type="Proteomes" id="UP000203101">
    <property type="component" value="Segment"/>
</dbReference>
<accession>A0A0F6SJJ4</accession>
<organism evidence="1 2">
    <name type="scientific">Mycobacterium phage Vincenzo</name>
    <dbReference type="NCBI Taxonomy" id="1647301"/>
    <lineage>
        <taxon>Viruses</taxon>
        <taxon>Duplodnaviria</taxon>
        <taxon>Heunggongvirae</taxon>
        <taxon>Uroviricota</taxon>
        <taxon>Caudoviricetes</taxon>
        <taxon>Bclasvirinae</taxon>
        <taxon>Coopervirus</taxon>
        <taxon>Coopervirus vincenzo</taxon>
    </lineage>
</organism>
<dbReference type="RefSeq" id="YP_009210916.1">
    <property type="nucleotide sequence ID" value="NC_028934.1"/>
</dbReference>
<dbReference type="OrthoDB" id="18595at10239"/>
<evidence type="ECO:0000313" key="1">
    <source>
        <dbReference type="EMBL" id="AKF14322.1"/>
    </source>
</evidence>
<sequence length="102" mass="11309">MSKATAPATVPSTWRVVAAGKLNAMDHIGLTIRFSTYDDYRQITTMVDAELCQISSKSDQVFLTYGYGAEREVTLDVMHPVSVNPPADYSDYPHLVDPIIDK</sequence>
<proteinExistence type="predicted"/>
<dbReference type="EMBL" id="KR080194">
    <property type="protein sequence ID" value="AKF14322.1"/>
    <property type="molecule type" value="Genomic_DNA"/>
</dbReference>
<dbReference type="KEGG" id="vg:26637363"/>
<keyword evidence="2" id="KW-1185">Reference proteome</keyword>
<dbReference type="GeneID" id="26637363"/>
<gene>
    <name evidence="1" type="primary">60</name>
    <name evidence="1" type="ORF">SEA_VINCENZO_60</name>
</gene>
<reference evidence="1 2" key="1">
    <citation type="journal article" date="2015" name="Genome Announc.">
        <title>Genome Sequences of Mycobacteriophages AlanGrant, Baee, Corofin, OrangeOswald, and Vincenzo, New Members of Cluster B.</title>
        <authorList>
            <person name="Pope W.H."/>
            <person name="Carbonara M.E."/>
            <person name="Cioffi H.M."/>
            <person name="Cruz T."/>
            <person name="Dang B.Q."/>
            <person name="Doyle A.N."/>
            <person name="Fan O.H."/>
            <person name="Gallagher M."/>
            <person name="Gentile G.M."/>
            <person name="German B.A."/>
            <person name="Farrell M.E."/>
            <person name="Gerwig M."/>
            <person name="Hunter K.L."/>
            <person name="Lefever V.E."/>
            <person name="Marfisi N.A."/>
            <person name="McDonnell J.E."/>
            <person name="Monga J.K."/>
            <person name="Quiroz K.G."/>
            <person name="Pong A.C."/>
            <person name="Rimple P.A."/>
            <person name="Situ M."/>
            <person name="Sohnen P.C."/>
            <person name="Stockinger A.N."/>
            <person name="Thompson P.K."/>
            <person name="Torchio N.M."/>
            <person name="Toner C.L."/>
            <person name="Ulbrich M.C."/>
            <person name="Vohra N.I."/>
            <person name="Zakir A."/>
            <person name="Adkins N.L."/>
            <person name="Brown B.R."/>
            <person name="Churilla B.M."/>
            <person name="Kramer Z.J."/>
            <person name="Lapin J.S."/>
            <person name="Montgomery M.T."/>
            <person name="Prout A.K."/>
            <person name="Grubb S.R."/>
            <person name="Warner M.H."/>
            <person name="Bowman C.A."/>
            <person name="Russell D.A."/>
            <person name="Hatfull G.F."/>
        </authorList>
    </citation>
    <scope>NUCLEOTIDE SEQUENCE [LARGE SCALE GENOMIC DNA]</scope>
</reference>
<name>A0A0F6SJJ4_9CAUD</name>